<proteinExistence type="predicted"/>
<comment type="caution">
    <text evidence="1">The sequence shown here is derived from an EMBL/GenBank/DDBJ whole genome shotgun (WGS) entry which is preliminary data.</text>
</comment>
<sequence length="253" mass="28467">MADIEVEEIVVVNDVSDGSSSGDGSGVGGGLLPEPIRGVQNCRVPPFVTKLYDLVSNKAIDSTISWVSNHNVAQMENQVSDGASSFAIWNKVDFVKNVLPLMSKSNNFDSFITQLNNYGFKKVSWDRQAYANEWFQEGKPHLLKHIKRRNKQIISDNDKLTYEIKNLKSESKEIDYELHAFKAHVDNTISNHQKILRSLAKVIKSTFDHHHEMNDNATQSLTLVGQQSHETSELCESGFVSRSEINLTEENTN</sequence>
<protein>
    <submittedName>
        <fullName evidence="1">Uncharacterized protein</fullName>
    </submittedName>
</protein>
<keyword evidence="2" id="KW-1185">Reference proteome</keyword>
<evidence type="ECO:0000313" key="1">
    <source>
        <dbReference type="EMBL" id="KAI3800346.1"/>
    </source>
</evidence>
<dbReference type="Proteomes" id="UP001056120">
    <property type="component" value="Linkage Group LG10"/>
</dbReference>
<reference evidence="1 2" key="2">
    <citation type="journal article" date="2022" name="Mol. Ecol. Resour.">
        <title>The genomes of chicory, endive, great burdock and yacon provide insights into Asteraceae paleo-polyploidization history and plant inulin production.</title>
        <authorList>
            <person name="Fan W."/>
            <person name="Wang S."/>
            <person name="Wang H."/>
            <person name="Wang A."/>
            <person name="Jiang F."/>
            <person name="Liu H."/>
            <person name="Zhao H."/>
            <person name="Xu D."/>
            <person name="Zhang Y."/>
        </authorList>
    </citation>
    <scope>NUCLEOTIDE SEQUENCE [LARGE SCALE GENOMIC DNA]</scope>
    <source>
        <strain evidence="2">cv. Yunnan</strain>
        <tissue evidence="1">Leaves</tissue>
    </source>
</reference>
<accession>A0ACB9HXZ4</accession>
<dbReference type="EMBL" id="CM042027">
    <property type="protein sequence ID" value="KAI3800346.1"/>
    <property type="molecule type" value="Genomic_DNA"/>
</dbReference>
<reference evidence="2" key="1">
    <citation type="journal article" date="2022" name="Mol. Ecol. Resour.">
        <title>The genomes of chicory, endive, great burdock and yacon provide insights into Asteraceae palaeo-polyploidization history and plant inulin production.</title>
        <authorList>
            <person name="Fan W."/>
            <person name="Wang S."/>
            <person name="Wang H."/>
            <person name="Wang A."/>
            <person name="Jiang F."/>
            <person name="Liu H."/>
            <person name="Zhao H."/>
            <person name="Xu D."/>
            <person name="Zhang Y."/>
        </authorList>
    </citation>
    <scope>NUCLEOTIDE SEQUENCE [LARGE SCALE GENOMIC DNA]</scope>
    <source>
        <strain evidence="2">cv. Yunnan</strain>
    </source>
</reference>
<organism evidence="1 2">
    <name type="scientific">Smallanthus sonchifolius</name>
    <dbReference type="NCBI Taxonomy" id="185202"/>
    <lineage>
        <taxon>Eukaryota</taxon>
        <taxon>Viridiplantae</taxon>
        <taxon>Streptophyta</taxon>
        <taxon>Embryophyta</taxon>
        <taxon>Tracheophyta</taxon>
        <taxon>Spermatophyta</taxon>
        <taxon>Magnoliopsida</taxon>
        <taxon>eudicotyledons</taxon>
        <taxon>Gunneridae</taxon>
        <taxon>Pentapetalae</taxon>
        <taxon>asterids</taxon>
        <taxon>campanulids</taxon>
        <taxon>Asterales</taxon>
        <taxon>Asteraceae</taxon>
        <taxon>Asteroideae</taxon>
        <taxon>Heliantheae alliance</taxon>
        <taxon>Millerieae</taxon>
        <taxon>Smallanthus</taxon>
    </lineage>
</organism>
<name>A0ACB9HXZ4_9ASTR</name>
<evidence type="ECO:0000313" key="2">
    <source>
        <dbReference type="Proteomes" id="UP001056120"/>
    </source>
</evidence>
<gene>
    <name evidence="1" type="ORF">L1987_28436</name>
</gene>